<keyword evidence="2 7" id="KW-0812">Transmembrane</keyword>
<evidence type="ECO:0000256" key="2">
    <source>
        <dbReference type="ARBA" id="ARBA00022692"/>
    </source>
</evidence>
<dbReference type="PANTHER" id="PTHR24186">
    <property type="entry name" value="PROTEIN PHOSPHATASE 1 REGULATORY SUBUNIT"/>
    <property type="match status" value="1"/>
</dbReference>
<keyword evidence="3" id="KW-0677">Repeat</keyword>
<protein>
    <recommendedName>
        <fullName evidence="8">PGG domain-containing protein</fullName>
    </recommendedName>
</protein>
<dbReference type="InterPro" id="IPR026961">
    <property type="entry name" value="PGG_dom"/>
</dbReference>
<dbReference type="Pfam" id="PF13962">
    <property type="entry name" value="PGG"/>
    <property type="match status" value="1"/>
</dbReference>
<evidence type="ECO:0000256" key="7">
    <source>
        <dbReference type="SAM" id="Phobius"/>
    </source>
</evidence>
<dbReference type="GO" id="GO:0016020">
    <property type="term" value="C:membrane"/>
    <property type="evidence" value="ECO:0000318"/>
    <property type="project" value="GO_Central"/>
</dbReference>
<evidence type="ECO:0000256" key="3">
    <source>
        <dbReference type="ARBA" id="ARBA00022737"/>
    </source>
</evidence>
<dbReference type="AlphaFoldDB" id="A0A3B6LRX2"/>
<reference evidence="9" key="2">
    <citation type="submission" date="2018-10" db="UniProtKB">
        <authorList>
            <consortium name="EnsemblPlants"/>
        </authorList>
    </citation>
    <scope>IDENTIFICATION</scope>
</reference>
<feature type="transmembrane region" description="Helical" evidence="7">
    <location>
        <begin position="112"/>
        <end position="135"/>
    </location>
</feature>
<feature type="transmembrane region" description="Helical" evidence="7">
    <location>
        <begin position="155"/>
        <end position="181"/>
    </location>
</feature>
<dbReference type="EnsemblPlants" id="TraesCS5B02G352200.1">
    <property type="protein sequence ID" value="TraesCS5B02G352200.1"/>
    <property type="gene ID" value="TraesCS5B02G352200"/>
</dbReference>
<dbReference type="Gramene" id="TraesNOR5B03G02974400.1">
    <property type="protein sequence ID" value="TraesNOR5B03G02974400.1"/>
    <property type="gene ID" value="TraesNOR5B03G02974400"/>
</dbReference>
<sequence>MQDNDGNTALHLAIQARNFRIFCALFGNPEVNLNITNNQGQTPLDLSISKLSYGMNYIENSENKIYHALLSVGANYGVVCWDKAEEPFSRHPKPEEEDKESQRLKNAAQMSVVGSVLIATVAFSATFAIPGGYRADGHTNEGTPTYAGSYLFDAFMIATTIAFICSSLATIGFTFSASPFVNMVTRDRPRSLLSLIRAFLLEFIRKHVYCICTGCVYGASSSCS</sequence>
<dbReference type="Proteomes" id="UP000019116">
    <property type="component" value="Chromosome 5B"/>
</dbReference>
<accession>A0A3B6LRX2</accession>
<dbReference type="Gene3D" id="1.25.40.20">
    <property type="entry name" value="Ankyrin repeat-containing domain"/>
    <property type="match status" value="1"/>
</dbReference>
<keyword evidence="6 7" id="KW-0472">Membrane</keyword>
<dbReference type="InterPro" id="IPR036770">
    <property type="entry name" value="Ankyrin_rpt-contain_sf"/>
</dbReference>
<dbReference type="OMA" id="HNEREET"/>
<evidence type="ECO:0000259" key="8">
    <source>
        <dbReference type="Pfam" id="PF13962"/>
    </source>
</evidence>
<dbReference type="SUPFAM" id="SSF48403">
    <property type="entry name" value="Ankyrin repeat"/>
    <property type="match status" value="1"/>
</dbReference>
<dbReference type="Gramene" id="TraesCS5B02G352200.1">
    <property type="protein sequence ID" value="TraesCS5B02G352200.1"/>
    <property type="gene ID" value="TraesCS5B02G352200"/>
</dbReference>
<evidence type="ECO:0000313" key="10">
    <source>
        <dbReference type="Proteomes" id="UP000019116"/>
    </source>
</evidence>
<comment type="subcellular location">
    <subcellularLocation>
        <location evidence="1">Membrane</location>
        <topology evidence="1">Multi-pass membrane protein</topology>
    </subcellularLocation>
</comment>
<reference evidence="9" key="1">
    <citation type="submission" date="2018-08" db="EMBL/GenBank/DDBJ databases">
        <authorList>
            <person name="Rossello M."/>
        </authorList>
    </citation>
    <scope>NUCLEOTIDE SEQUENCE [LARGE SCALE GENOMIC DNA]</scope>
    <source>
        <strain evidence="9">cv. Chinese Spring</strain>
    </source>
</reference>
<evidence type="ECO:0000256" key="4">
    <source>
        <dbReference type="ARBA" id="ARBA00022989"/>
    </source>
</evidence>
<keyword evidence="10" id="KW-1185">Reference proteome</keyword>
<dbReference type="Gramene" id="TraesCS5B03G0880900.1">
    <property type="protein sequence ID" value="TraesCS5B03G0880900.1.CDS"/>
    <property type="gene ID" value="TraesCS5B03G0880900"/>
</dbReference>
<evidence type="ECO:0000256" key="6">
    <source>
        <dbReference type="ARBA" id="ARBA00023136"/>
    </source>
</evidence>
<dbReference type="InterPro" id="IPR002110">
    <property type="entry name" value="Ankyrin_rpt"/>
</dbReference>
<name>A0A3B6LRX2_WHEAT</name>
<dbReference type="Pfam" id="PF13857">
    <property type="entry name" value="Ank_5"/>
    <property type="match status" value="1"/>
</dbReference>
<feature type="domain" description="PGG" evidence="8">
    <location>
        <begin position="102"/>
        <end position="200"/>
    </location>
</feature>
<dbReference type="PANTHER" id="PTHR24186:SF50">
    <property type="entry name" value="ANKYRIN REPEAT-CONTAINING PROTEIN ITN1-LIKE ISOFORM X1"/>
    <property type="match status" value="1"/>
</dbReference>
<keyword evidence="5" id="KW-0040">ANK repeat</keyword>
<dbReference type="OrthoDB" id="695273at2759"/>
<organism evidence="9">
    <name type="scientific">Triticum aestivum</name>
    <name type="common">Wheat</name>
    <dbReference type="NCBI Taxonomy" id="4565"/>
    <lineage>
        <taxon>Eukaryota</taxon>
        <taxon>Viridiplantae</taxon>
        <taxon>Streptophyta</taxon>
        <taxon>Embryophyta</taxon>
        <taxon>Tracheophyta</taxon>
        <taxon>Spermatophyta</taxon>
        <taxon>Magnoliopsida</taxon>
        <taxon>Liliopsida</taxon>
        <taxon>Poales</taxon>
        <taxon>Poaceae</taxon>
        <taxon>BOP clade</taxon>
        <taxon>Pooideae</taxon>
        <taxon>Triticodae</taxon>
        <taxon>Triticeae</taxon>
        <taxon>Triticinae</taxon>
        <taxon>Triticum</taxon>
    </lineage>
</organism>
<keyword evidence="4 7" id="KW-1133">Transmembrane helix</keyword>
<dbReference type="Gramene" id="TraesLDM5B03G02949670.1">
    <property type="protein sequence ID" value="TraesLDM5B03G02949670.1"/>
    <property type="gene ID" value="TraesLDM5B03G02949670"/>
</dbReference>
<dbReference type="STRING" id="4565.A0A3B6LRX2"/>
<evidence type="ECO:0000256" key="1">
    <source>
        <dbReference type="ARBA" id="ARBA00004141"/>
    </source>
</evidence>
<evidence type="ECO:0000256" key="5">
    <source>
        <dbReference type="ARBA" id="ARBA00023043"/>
    </source>
</evidence>
<evidence type="ECO:0000313" key="9">
    <source>
        <dbReference type="EnsemblPlants" id="TraesCS5B02G352200.1"/>
    </source>
</evidence>
<proteinExistence type="predicted"/>